<dbReference type="GO" id="GO:0005739">
    <property type="term" value="C:mitochondrion"/>
    <property type="evidence" value="ECO:0007669"/>
    <property type="project" value="TreeGrafter"/>
</dbReference>
<feature type="active site" description="Proton acceptor" evidence="10">
    <location>
        <position position="420"/>
    </location>
</feature>
<dbReference type="InterPro" id="IPR002155">
    <property type="entry name" value="Thiolase"/>
</dbReference>
<comment type="subunit">
    <text evidence="3">Homotetramer.</text>
</comment>
<dbReference type="Gene3D" id="3.40.47.10">
    <property type="match status" value="2"/>
</dbReference>
<evidence type="ECO:0000256" key="2">
    <source>
        <dbReference type="ARBA" id="ARBA00010982"/>
    </source>
</evidence>
<keyword evidence="5 11" id="KW-0808">Transferase</keyword>
<comment type="caution">
    <text evidence="14">The sequence shown here is derived from an EMBL/GenBank/DDBJ whole genome shotgun (WGS) entry which is preliminary data.</text>
</comment>
<dbReference type="PROSITE" id="PS00098">
    <property type="entry name" value="THIOLASE_1"/>
    <property type="match status" value="1"/>
</dbReference>
<dbReference type="InterPro" id="IPR020617">
    <property type="entry name" value="Thiolase_C"/>
</dbReference>
<dbReference type="InterPro" id="IPR020616">
    <property type="entry name" value="Thiolase_N"/>
</dbReference>
<feature type="active site" description="Acyl-thioester intermediate" evidence="10">
    <location>
        <position position="129"/>
    </location>
</feature>
<dbReference type="PANTHER" id="PTHR18919:SF156">
    <property type="entry name" value="ACETYL-COA ACETYLTRANSFERASE, MITOCHONDRIAL"/>
    <property type="match status" value="1"/>
</dbReference>
<sequence>MITSKLSPTARMATAVSSPRSTQRLWQLNRHFTSSTPVRKEMQDAYILSAARTPTGRFNGSFTTVPAPLLGATAIKSALGKSNVPISKITDLYYGNVYSAGLGQAPARQASIFSGLPPTVEATTVNKVCSSGLKAVILAAQNIQLGLAEAQVAGGMENMSRVPYYMPRANQHPPFGEIRMDDGLIGDGLWDVYNQIHMGVCAEKTAKKYNVTREEQDAYAIRSFERAQEAWKTGKFDDEIAPVTVKGKKGDTVISRDEGYESLKKDKVPTLKPAFVRDGTGTVTAANSSTFNDGASALVLGSKAIAQEFGLGNRVLAKIISSADAAIDPVDFPVAPAKAVPLALERAGLKKEEIAIWEFNEAFAAVIKANERILGLENARVNLLGGAIALGHALGSSGSRILTTLLHQLKVGEYGCAAICNGGGAATAIVVQRVDAV</sequence>
<dbReference type="Proteomes" id="UP000606974">
    <property type="component" value="Unassembled WGS sequence"/>
</dbReference>
<feature type="active site" description="Proton acceptor" evidence="10">
    <location>
        <position position="392"/>
    </location>
</feature>
<dbReference type="CDD" id="cd00751">
    <property type="entry name" value="thiolase"/>
    <property type="match status" value="1"/>
</dbReference>
<keyword evidence="8 11" id="KW-0012">Acyltransferase</keyword>
<evidence type="ECO:0000256" key="11">
    <source>
        <dbReference type="RuleBase" id="RU003557"/>
    </source>
</evidence>
<keyword evidence="7" id="KW-0630">Potassium</keyword>
<evidence type="ECO:0000259" key="13">
    <source>
        <dbReference type="Pfam" id="PF02803"/>
    </source>
</evidence>
<evidence type="ECO:0000256" key="7">
    <source>
        <dbReference type="ARBA" id="ARBA00022958"/>
    </source>
</evidence>
<protein>
    <recommendedName>
        <fullName evidence="4">acetyl-CoA C-acetyltransferase</fullName>
        <ecNumber evidence="4">2.3.1.9</ecNumber>
    </recommendedName>
</protein>
<dbReference type="GO" id="GO:0006635">
    <property type="term" value="P:fatty acid beta-oxidation"/>
    <property type="evidence" value="ECO:0007669"/>
    <property type="project" value="TreeGrafter"/>
</dbReference>
<evidence type="ECO:0000256" key="1">
    <source>
        <dbReference type="ARBA" id="ARBA00001958"/>
    </source>
</evidence>
<reference evidence="14" key="1">
    <citation type="submission" date="2020-02" db="EMBL/GenBank/DDBJ databases">
        <authorList>
            <person name="Palmer J.M."/>
        </authorList>
    </citation>
    <scope>NUCLEOTIDE SEQUENCE</scope>
    <source>
        <strain evidence="14">EPUS1.4</strain>
        <tissue evidence="14">Thallus</tissue>
    </source>
</reference>
<dbReference type="FunFam" id="3.40.47.10:FF:000007">
    <property type="entry name" value="acetyl-CoA acetyltransferase, mitochondrial"/>
    <property type="match status" value="1"/>
</dbReference>
<dbReference type="PIRSF" id="PIRSF000429">
    <property type="entry name" value="Ac-CoA_Ac_transf"/>
    <property type="match status" value="1"/>
</dbReference>
<evidence type="ECO:0000256" key="4">
    <source>
        <dbReference type="ARBA" id="ARBA00012705"/>
    </source>
</evidence>
<accession>A0A8H7A8E6</accession>
<keyword evidence="15" id="KW-1185">Reference proteome</keyword>
<dbReference type="NCBIfam" id="TIGR01930">
    <property type="entry name" value="AcCoA-C-Actrans"/>
    <property type="match status" value="1"/>
</dbReference>
<evidence type="ECO:0000256" key="5">
    <source>
        <dbReference type="ARBA" id="ARBA00022679"/>
    </source>
</evidence>
<dbReference type="GO" id="GO:0003985">
    <property type="term" value="F:acetyl-CoA C-acetyltransferase activity"/>
    <property type="evidence" value="ECO:0007669"/>
    <property type="project" value="UniProtKB-EC"/>
</dbReference>
<feature type="domain" description="Thiolase N-terminal" evidence="12">
    <location>
        <begin position="46"/>
        <end position="302"/>
    </location>
</feature>
<comment type="similarity">
    <text evidence="2 11">Belongs to the thiolase-like superfamily. Thiolase family.</text>
</comment>
<dbReference type="PANTHER" id="PTHR18919">
    <property type="entry name" value="ACETYL-COA C-ACYLTRANSFERASE"/>
    <property type="match status" value="1"/>
</dbReference>
<keyword evidence="6" id="KW-0479">Metal-binding</keyword>
<dbReference type="Pfam" id="PF02803">
    <property type="entry name" value="Thiolase_C"/>
    <property type="match status" value="1"/>
</dbReference>
<evidence type="ECO:0000256" key="6">
    <source>
        <dbReference type="ARBA" id="ARBA00022723"/>
    </source>
</evidence>
<dbReference type="GO" id="GO:0046872">
    <property type="term" value="F:metal ion binding"/>
    <property type="evidence" value="ECO:0007669"/>
    <property type="project" value="UniProtKB-KW"/>
</dbReference>
<evidence type="ECO:0000259" key="12">
    <source>
        <dbReference type="Pfam" id="PF00108"/>
    </source>
</evidence>
<name>A0A8H7A8E6_9EURO</name>
<dbReference type="EMBL" id="JAACFV010000186">
    <property type="protein sequence ID" value="KAF7503294.1"/>
    <property type="molecule type" value="Genomic_DNA"/>
</dbReference>
<feature type="domain" description="Thiolase C-terminal" evidence="13">
    <location>
        <begin position="314"/>
        <end position="433"/>
    </location>
</feature>
<gene>
    <name evidence="14" type="ORF">GJ744_004016</name>
</gene>
<evidence type="ECO:0000256" key="9">
    <source>
        <dbReference type="ARBA" id="ARBA00037924"/>
    </source>
</evidence>
<evidence type="ECO:0000313" key="14">
    <source>
        <dbReference type="EMBL" id="KAF7503294.1"/>
    </source>
</evidence>
<dbReference type="OrthoDB" id="5404651at2759"/>
<dbReference type="Pfam" id="PF00108">
    <property type="entry name" value="Thiolase_N"/>
    <property type="match status" value="1"/>
</dbReference>
<evidence type="ECO:0000313" key="15">
    <source>
        <dbReference type="Proteomes" id="UP000606974"/>
    </source>
</evidence>
<dbReference type="SUPFAM" id="SSF53901">
    <property type="entry name" value="Thiolase-like"/>
    <property type="match status" value="2"/>
</dbReference>
<evidence type="ECO:0000256" key="10">
    <source>
        <dbReference type="PIRSR" id="PIRSR000429-1"/>
    </source>
</evidence>
<evidence type="ECO:0000256" key="8">
    <source>
        <dbReference type="ARBA" id="ARBA00023315"/>
    </source>
</evidence>
<organism evidence="14 15">
    <name type="scientific">Endocarpon pusillum</name>
    <dbReference type="NCBI Taxonomy" id="364733"/>
    <lineage>
        <taxon>Eukaryota</taxon>
        <taxon>Fungi</taxon>
        <taxon>Dikarya</taxon>
        <taxon>Ascomycota</taxon>
        <taxon>Pezizomycotina</taxon>
        <taxon>Eurotiomycetes</taxon>
        <taxon>Chaetothyriomycetidae</taxon>
        <taxon>Verrucariales</taxon>
        <taxon>Verrucariaceae</taxon>
        <taxon>Endocarpon</taxon>
    </lineage>
</organism>
<dbReference type="EC" id="2.3.1.9" evidence="4"/>
<comment type="pathway">
    <text evidence="9">Metabolic intermediate biosynthesis; (R)-mevalonate biosynthesis; (R)-mevalonate from acetyl-CoA: step 1/3.</text>
</comment>
<dbReference type="AlphaFoldDB" id="A0A8H7A8E6"/>
<evidence type="ECO:0000256" key="3">
    <source>
        <dbReference type="ARBA" id="ARBA00011881"/>
    </source>
</evidence>
<dbReference type="InterPro" id="IPR016039">
    <property type="entry name" value="Thiolase-like"/>
</dbReference>
<proteinExistence type="inferred from homology"/>
<comment type="cofactor">
    <cofactor evidence="1">
        <name>K(+)</name>
        <dbReference type="ChEBI" id="CHEBI:29103"/>
    </cofactor>
</comment>
<dbReference type="InterPro" id="IPR020615">
    <property type="entry name" value="Thiolase_acyl_enz_int_AS"/>
</dbReference>